<accession>A0A0R0EP76</accession>
<organism evidence="2">
    <name type="scientific">Glycine max</name>
    <name type="common">Soybean</name>
    <name type="synonym">Glycine hispida</name>
    <dbReference type="NCBI Taxonomy" id="3847"/>
    <lineage>
        <taxon>Eukaryota</taxon>
        <taxon>Viridiplantae</taxon>
        <taxon>Streptophyta</taxon>
        <taxon>Embryophyta</taxon>
        <taxon>Tracheophyta</taxon>
        <taxon>Spermatophyta</taxon>
        <taxon>Magnoliopsida</taxon>
        <taxon>eudicotyledons</taxon>
        <taxon>Gunneridae</taxon>
        <taxon>Pentapetalae</taxon>
        <taxon>rosids</taxon>
        <taxon>fabids</taxon>
        <taxon>Fabales</taxon>
        <taxon>Fabaceae</taxon>
        <taxon>Papilionoideae</taxon>
        <taxon>50 kb inversion clade</taxon>
        <taxon>NPAAA clade</taxon>
        <taxon>indigoferoid/millettioid clade</taxon>
        <taxon>Phaseoleae</taxon>
        <taxon>Glycine</taxon>
        <taxon>Glycine subgen. Soja</taxon>
    </lineage>
</organism>
<proteinExistence type="predicted"/>
<reference evidence="2" key="3">
    <citation type="submission" date="2018-07" db="EMBL/GenBank/DDBJ databases">
        <title>WGS assembly of Glycine max.</title>
        <authorList>
            <person name="Schmutz J."/>
            <person name="Cannon S."/>
            <person name="Schlueter J."/>
            <person name="Ma J."/>
            <person name="Mitros T."/>
            <person name="Nelson W."/>
            <person name="Hyten D."/>
            <person name="Song Q."/>
            <person name="Thelen J."/>
            <person name="Cheng J."/>
            <person name="Xu D."/>
            <person name="Hellsten U."/>
            <person name="May G."/>
            <person name="Yu Y."/>
            <person name="Sakurai T."/>
            <person name="Umezawa T."/>
            <person name="Bhattacharyya M."/>
            <person name="Sandhu D."/>
            <person name="Valliyodan B."/>
            <person name="Lindquist E."/>
            <person name="Peto M."/>
            <person name="Grant D."/>
            <person name="Shu S."/>
            <person name="Goodstein D."/>
            <person name="Barry K."/>
            <person name="Futrell-Griggs M."/>
            <person name="Abernathy B."/>
            <person name="Du J."/>
            <person name="Tian Z."/>
            <person name="Zhu L."/>
            <person name="Gill N."/>
            <person name="Joshi T."/>
            <person name="Libault M."/>
            <person name="Sethuraman A."/>
            <person name="Zhang X."/>
            <person name="Shinozaki K."/>
            <person name="Nguyen H."/>
            <person name="Wing R."/>
            <person name="Cregan P."/>
            <person name="Specht J."/>
            <person name="Grimwood J."/>
            <person name="Rokhsar D."/>
            <person name="Stacey G."/>
            <person name="Shoemaker R."/>
            <person name="Jackson S."/>
        </authorList>
    </citation>
    <scope>NUCLEOTIDE SEQUENCE</scope>
    <source>
        <tissue evidence="2">Callus</tissue>
    </source>
</reference>
<reference evidence="2 3" key="1">
    <citation type="journal article" date="2010" name="Nature">
        <title>Genome sequence of the palaeopolyploid soybean.</title>
        <authorList>
            <person name="Schmutz J."/>
            <person name="Cannon S.B."/>
            <person name="Schlueter J."/>
            <person name="Ma J."/>
            <person name="Mitros T."/>
            <person name="Nelson W."/>
            <person name="Hyten D.L."/>
            <person name="Song Q."/>
            <person name="Thelen J.J."/>
            <person name="Cheng J."/>
            <person name="Xu D."/>
            <person name="Hellsten U."/>
            <person name="May G.D."/>
            <person name="Yu Y."/>
            <person name="Sakurai T."/>
            <person name="Umezawa T."/>
            <person name="Bhattacharyya M.K."/>
            <person name="Sandhu D."/>
            <person name="Valliyodan B."/>
            <person name="Lindquist E."/>
            <person name="Peto M."/>
            <person name="Grant D."/>
            <person name="Shu S."/>
            <person name="Goodstein D."/>
            <person name="Barry K."/>
            <person name="Futrell-Griggs M."/>
            <person name="Abernathy B."/>
            <person name="Du J."/>
            <person name="Tian Z."/>
            <person name="Zhu L."/>
            <person name="Gill N."/>
            <person name="Joshi T."/>
            <person name="Libault M."/>
            <person name="Sethuraman A."/>
            <person name="Zhang X.-C."/>
            <person name="Shinozaki K."/>
            <person name="Nguyen H.T."/>
            <person name="Wing R.A."/>
            <person name="Cregan P."/>
            <person name="Specht J."/>
            <person name="Grimwood J."/>
            <person name="Rokhsar D."/>
            <person name="Stacey G."/>
            <person name="Shoemaker R.C."/>
            <person name="Jackson S.A."/>
        </authorList>
    </citation>
    <scope>NUCLEOTIDE SEQUENCE</scope>
    <source>
        <strain evidence="3">cv. Williams 82</strain>
        <tissue evidence="2">Callus</tissue>
    </source>
</reference>
<protein>
    <submittedName>
        <fullName evidence="2 3">Uncharacterized protein</fullName>
    </submittedName>
</protein>
<feature type="region of interest" description="Disordered" evidence="1">
    <location>
        <begin position="67"/>
        <end position="132"/>
    </location>
</feature>
<name>A0A0R0EP76_SOYBN</name>
<evidence type="ECO:0000313" key="4">
    <source>
        <dbReference type="Proteomes" id="UP000008827"/>
    </source>
</evidence>
<evidence type="ECO:0000313" key="2">
    <source>
        <dbReference type="EMBL" id="KRG95983.1"/>
    </source>
</evidence>
<reference evidence="3" key="2">
    <citation type="submission" date="2018-02" db="UniProtKB">
        <authorList>
            <consortium name="EnsemblPlants"/>
        </authorList>
    </citation>
    <scope>IDENTIFICATION</scope>
    <source>
        <strain evidence="3">Williams 82</strain>
    </source>
</reference>
<feature type="compositionally biased region" description="Low complexity" evidence="1">
    <location>
        <begin position="67"/>
        <end position="91"/>
    </location>
</feature>
<dbReference type="Gramene" id="KRG95983">
    <property type="protein sequence ID" value="KRG95983"/>
    <property type="gene ID" value="GLYMA_19G181500"/>
</dbReference>
<feature type="compositionally biased region" description="Low complexity" evidence="1">
    <location>
        <begin position="107"/>
        <end position="125"/>
    </location>
</feature>
<dbReference type="Proteomes" id="UP000008827">
    <property type="component" value="Chromosome 19"/>
</dbReference>
<sequence>MTLKIILQFLYSSSEIIKVGLRKKSEIATKSESRESGVIYNIMALNDFFAGEIATKLLKMRINISRAPTSSSATSTTSSPPSRKSSTPASSFLHRASRNSTVSRRFSAPASSSPTSPLLQPLERLPQQEEEP</sequence>
<dbReference type="EMBL" id="CM000852">
    <property type="protein sequence ID" value="KRG95983.1"/>
    <property type="molecule type" value="Genomic_DNA"/>
</dbReference>
<dbReference type="InParanoid" id="A0A0R0EP76"/>
<keyword evidence="4" id="KW-1185">Reference proteome</keyword>
<evidence type="ECO:0000313" key="3">
    <source>
        <dbReference type="EnsemblPlants" id="KRG95983"/>
    </source>
</evidence>
<gene>
    <name evidence="2" type="ORF">GLYMA_19G181500</name>
</gene>
<evidence type="ECO:0000256" key="1">
    <source>
        <dbReference type="SAM" id="MobiDB-lite"/>
    </source>
</evidence>
<dbReference type="AlphaFoldDB" id="A0A0R0EP76"/>
<dbReference type="EnsemblPlants" id="KRG95983">
    <property type="protein sequence ID" value="KRG95983"/>
    <property type="gene ID" value="GLYMA_19G181500"/>
</dbReference>